<dbReference type="NCBIfam" id="NF007797">
    <property type="entry name" value="PRK10502.1"/>
    <property type="match status" value="1"/>
</dbReference>
<reference evidence="4" key="2">
    <citation type="submission" date="2023-04" db="EMBL/GenBank/DDBJ databases">
        <title>Paracnuella aquatica gen. nov., sp. nov., a member of the family Chitinophagaceae isolated from a hot spring.</title>
        <authorList>
            <person name="Wang C."/>
        </authorList>
    </citation>
    <scope>NUCLEOTIDE SEQUENCE</scope>
    <source>
        <strain evidence="4">LB-8</strain>
    </source>
</reference>
<dbReference type="PANTHER" id="PTHR23416:SF23">
    <property type="entry name" value="ACETYLTRANSFERASE C18B11.09C-RELATED"/>
    <property type="match status" value="1"/>
</dbReference>
<feature type="transmembrane region" description="Helical" evidence="3">
    <location>
        <begin position="20"/>
        <end position="39"/>
    </location>
</feature>
<keyword evidence="3" id="KW-0812">Transmembrane</keyword>
<evidence type="ECO:0000256" key="1">
    <source>
        <dbReference type="ARBA" id="ARBA00007274"/>
    </source>
</evidence>
<dbReference type="PANTHER" id="PTHR23416">
    <property type="entry name" value="SIALIC ACID SYNTHASE-RELATED"/>
    <property type="match status" value="1"/>
</dbReference>
<keyword evidence="3" id="KW-0472">Membrane</keyword>
<dbReference type="AlphaFoldDB" id="A0A9X2XTN0"/>
<dbReference type="Proteomes" id="UP001155483">
    <property type="component" value="Unassembled WGS sequence"/>
</dbReference>
<proteinExistence type="inferred from homology"/>
<protein>
    <submittedName>
        <fullName evidence="4">WcaF family extracellular polysaccharide biosynthesis acetyltransferase</fullName>
    </submittedName>
</protein>
<evidence type="ECO:0000256" key="2">
    <source>
        <dbReference type="ARBA" id="ARBA00022679"/>
    </source>
</evidence>
<evidence type="ECO:0000313" key="4">
    <source>
        <dbReference type="EMBL" id="MCU7547503.1"/>
    </source>
</evidence>
<dbReference type="GO" id="GO:0008374">
    <property type="term" value="F:O-acyltransferase activity"/>
    <property type="evidence" value="ECO:0007669"/>
    <property type="project" value="TreeGrafter"/>
</dbReference>
<accession>A0A9X2XTN0</accession>
<keyword evidence="3" id="KW-1133">Transmembrane helix</keyword>
<comment type="similarity">
    <text evidence="1">Belongs to the transferase hexapeptide repeat family.</text>
</comment>
<dbReference type="SUPFAM" id="SSF51161">
    <property type="entry name" value="Trimeric LpxA-like enzymes"/>
    <property type="match status" value="1"/>
</dbReference>
<dbReference type="InterPro" id="IPR051159">
    <property type="entry name" value="Hexapeptide_acetyltransf"/>
</dbReference>
<comment type="caution">
    <text evidence="4">The sequence shown here is derived from an EMBL/GenBank/DDBJ whole genome shotgun (WGS) entry which is preliminary data.</text>
</comment>
<sequence>MHNQDTYTGPSFSLKNRLGRLLWGMVSFLFFRFSPKSMYAWRSFLLRMFGAKVGKGVHVYPSVSIWAPWNLELGDECGIAGGVKLYSQGKISIGRRTVISQGTHLCAGTHDYTQPGFPLITRPIQVGDHAWIAAEAFIHPGITVGAGCVIGARSVVTKDMPEWMVCAGHPCKPMIDRKLSIKADLYCNQQ</sequence>
<dbReference type="CDD" id="cd05825">
    <property type="entry name" value="LbH_wcaF_like"/>
    <property type="match status" value="1"/>
</dbReference>
<evidence type="ECO:0000256" key="3">
    <source>
        <dbReference type="SAM" id="Phobius"/>
    </source>
</evidence>
<gene>
    <name evidence="4" type="ORF">OCK74_00175</name>
</gene>
<evidence type="ECO:0000313" key="5">
    <source>
        <dbReference type="Proteomes" id="UP001155483"/>
    </source>
</evidence>
<keyword evidence="5" id="KW-1185">Reference proteome</keyword>
<reference evidence="4" key="1">
    <citation type="submission" date="2022-09" db="EMBL/GenBank/DDBJ databases">
        <authorList>
            <person name="Yuan C."/>
            <person name="Ke Z."/>
        </authorList>
    </citation>
    <scope>NUCLEOTIDE SEQUENCE</scope>
    <source>
        <strain evidence="4">LB-8</strain>
    </source>
</reference>
<keyword evidence="2" id="KW-0808">Transferase</keyword>
<dbReference type="Gene3D" id="2.160.10.10">
    <property type="entry name" value="Hexapeptide repeat proteins"/>
    <property type="match status" value="1"/>
</dbReference>
<dbReference type="GO" id="GO:0005829">
    <property type="term" value="C:cytosol"/>
    <property type="evidence" value="ECO:0007669"/>
    <property type="project" value="TreeGrafter"/>
</dbReference>
<dbReference type="RefSeq" id="WP_279294951.1">
    <property type="nucleotide sequence ID" value="NZ_JAOTIF010000001.1"/>
</dbReference>
<organism evidence="4 5">
    <name type="scientific">Paraflavisolibacter caeni</name>
    <dbReference type="NCBI Taxonomy" id="2982496"/>
    <lineage>
        <taxon>Bacteria</taxon>
        <taxon>Pseudomonadati</taxon>
        <taxon>Bacteroidota</taxon>
        <taxon>Chitinophagia</taxon>
        <taxon>Chitinophagales</taxon>
        <taxon>Chitinophagaceae</taxon>
        <taxon>Paraflavisolibacter</taxon>
    </lineage>
</organism>
<name>A0A9X2XTN0_9BACT</name>
<dbReference type="Pfam" id="PF00132">
    <property type="entry name" value="Hexapep"/>
    <property type="match status" value="1"/>
</dbReference>
<dbReference type="InterPro" id="IPR011004">
    <property type="entry name" value="Trimer_LpxA-like_sf"/>
</dbReference>
<dbReference type="InterPro" id="IPR001451">
    <property type="entry name" value="Hexapep"/>
</dbReference>
<dbReference type="EMBL" id="JAOTIF010000001">
    <property type="protein sequence ID" value="MCU7547503.1"/>
    <property type="molecule type" value="Genomic_DNA"/>
</dbReference>